<gene>
    <name evidence="5" type="ORF">IV49_GL001060</name>
</gene>
<dbReference type="Proteomes" id="UP000051841">
    <property type="component" value="Unassembled WGS sequence"/>
</dbReference>
<proteinExistence type="predicted"/>
<dbReference type="InterPro" id="IPR039384">
    <property type="entry name" value="HINT"/>
</dbReference>
<dbReference type="Pfam" id="PF01230">
    <property type="entry name" value="HIT"/>
    <property type="match status" value="1"/>
</dbReference>
<dbReference type="GO" id="GO:0003824">
    <property type="term" value="F:catalytic activity"/>
    <property type="evidence" value="ECO:0007669"/>
    <property type="project" value="InterPro"/>
</dbReference>
<dbReference type="SUPFAM" id="SSF54197">
    <property type="entry name" value="HIT-like"/>
    <property type="match status" value="1"/>
</dbReference>
<reference evidence="5 6" key="1">
    <citation type="journal article" date="2015" name="Genome Announc.">
        <title>Expanding the biotechnology potential of lactobacilli through comparative genomics of 213 strains and associated genera.</title>
        <authorList>
            <person name="Sun Z."/>
            <person name="Harris H.M."/>
            <person name="McCann A."/>
            <person name="Guo C."/>
            <person name="Argimon S."/>
            <person name="Zhang W."/>
            <person name="Yang X."/>
            <person name="Jeffery I.B."/>
            <person name="Cooney J.C."/>
            <person name="Kagawa T.F."/>
            <person name="Liu W."/>
            <person name="Song Y."/>
            <person name="Salvetti E."/>
            <person name="Wrobel A."/>
            <person name="Rasinkangas P."/>
            <person name="Parkhill J."/>
            <person name="Rea M.C."/>
            <person name="O'Sullivan O."/>
            <person name="Ritari J."/>
            <person name="Douillard F.P."/>
            <person name="Paul Ross R."/>
            <person name="Yang R."/>
            <person name="Briner A.E."/>
            <person name="Felis G.E."/>
            <person name="de Vos W.M."/>
            <person name="Barrangou R."/>
            <person name="Klaenhammer T.R."/>
            <person name="Caufield P.W."/>
            <person name="Cui Y."/>
            <person name="Zhang H."/>
            <person name="O'Toole P.W."/>
        </authorList>
    </citation>
    <scope>NUCLEOTIDE SEQUENCE [LARGE SCALE GENOMIC DNA]</scope>
    <source>
        <strain evidence="5 6">DSM 20405</strain>
    </source>
</reference>
<keyword evidence="6" id="KW-1185">Reference proteome</keyword>
<feature type="domain" description="HIT" evidence="4">
    <location>
        <begin position="7"/>
        <end position="115"/>
    </location>
</feature>
<evidence type="ECO:0000259" key="4">
    <source>
        <dbReference type="PROSITE" id="PS51084"/>
    </source>
</evidence>
<dbReference type="PANTHER" id="PTHR46648:SF1">
    <property type="entry name" value="ADENOSINE 5'-MONOPHOSPHORAMIDASE HNT1"/>
    <property type="match status" value="1"/>
</dbReference>
<dbReference type="AlphaFoldDB" id="A0A0R2H6R9"/>
<evidence type="ECO:0000313" key="5">
    <source>
        <dbReference type="EMBL" id="KRN48496.1"/>
    </source>
</evidence>
<dbReference type="CDD" id="cd01277">
    <property type="entry name" value="HINT_subgroup"/>
    <property type="match status" value="1"/>
</dbReference>
<protein>
    <recommendedName>
        <fullName evidence="4">HIT domain-containing protein</fullName>
    </recommendedName>
</protein>
<evidence type="ECO:0000313" key="6">
    <source>
        <dbReference type="Proteomes" id="UP000051841"/>
    </source>
</evidence>
<dbReference type="GO" id="GO:0009117">
    <property type="term" value="P:nucleotide metabolic process"/>
    <property type="evidence" value="ECO:0007669"/>
    <property type="project" value="TreeGrafter"/>
</dbReference>
<feature type="active site" description="Tele-AMP-histidine intermediate" evidence="1">
    <location>
        <position position="101"/>
    </location>
</feature>
<dbReference type="InterPro" id="IPR036265">
    <property type="entry name" value="HIT-like_sf"/>
</dbReference>
<dbReference type="PROSITE" id="PS00892">
    <property type="entry name" value="HIT_1"/>
    <property type="match status" value="1"/>
</dbReference>
<dbReference type="PRINTS" id="PR00332">
    <property type="entry name" value="HISTRIAD"/>
</dbReference>
<dbReference type="Gene3D" id="3.30.428.10">
    <property type="entry name" value="HIT-like"/>
    <property type="match status" value="1"/>
</dbReference>
<dbReference type="PANTHER" id="PTHR46648">
    <property type="entry name" value="HIT FAMILY PROTEIN 1"/>
    <property type="match status" value="1"/>
</dbReference>
<accession>A0A0R2H6R9</accession>
<feature type="short sequence motif" description="Histidine triad motif" evidence="2 3">
    <location>
        <begin position="99"/>
        <end position="103"/>
    </location>
</feature>
<dbReference type="PATRIC" id="fig|1410657.5.peg.1101"/>
<name>A0A0R2H6R9_9FIRM</name>
<dbReference type="EMBL" id="JQBL01000029">
    <property type="protein sequence ID" value="KRN48496.1"/>
    <property type="molecule type" value="Genomic_DNA"/>
</dbReference>
<sequence length="136" mass="15198">MIMADCIFCKIADKEIPGKIIHEDDLCIAFLDLSQATVGHTLVIPKKHYDSMLTADPEIIAHVFKVAQVLANRIKERFNASGCNVLTNAGEAAGQTVHHFHVHVIPRYDENDGLKISFVDHSKDVDLDNIYQSLMK</sequence>
<dbReference type="InterPro" id="IPR019808">
    <property type="entry name" value="Histidine_triad_CS"/>
</dbReference>
<evidence type="ECO:0000256" key="3">
    <source>
        <dbReference type="PROSITE-ProRule" id="PRU00464"/>
    </source>
</evidence>
<evidence type="ECO:0000256" key="2">
    <source>
        <dbReference type="PIRSR" id="PIRSR601310-3"/>
    </source>
</evidence>
<dbReference type="InterPro" id="IPR011146">
    <property type="entry name" value="HIT-like"/>
</dbReference>
<evidence type="ECO:0000256" key="1">
    <source>
        <dbReference type="PIRSR" id="PIRSR601310-1"/>
    </source>
</evidence>
<comment type="caution">
    <text evidence="5">The sequence shown here is derived from an EMBL/GenBank/DDBJ whole genome shotgun (WGS) entry which is preliminary data.</text>
</comment>
<dbReference type="PROSITE" id="PS51084">
    <property type="entry name" value="HIT_2"/>
    <property type="match status" value="1"/>
</dbReference>
<organism evidence="5 6">
    <name type="scientific">Kandleria vitulina DSM 20405</name>
    <dbReference type="NCBI Taxonomy" id="1410657"/>
    <lineage>
        <taxon>Bacteria</taxon>
        <taxon>Bacillati</taxon>
        <taxon>Bacillota</taxon>
        <taxon>Erysipelotrichia</taxon>
        <taxon>Erysipelotrichales</taxon>
        <taxon>Coprobacillaceae</taxon>
        <taxon>Kandleria</taxon>
    </lineage>
</organism>
<dbReference type="InterPro" id="IPR001310">
    <property type="entry name" value="Histidine_triad_HIT"/>
</dbReference>